<dbReference type="SUPFAM" id="SSF56935">
    <property type="entry name" value="Porins"/>
    <property type="match status" value="1"/>
</dbReference>
<feature type="chain" id="PRO_5013146028" evidence="12">
    <location>
        <begin position="23"/>
        <end position="707"/>
    </location>
</feature>
<dbReference type="RefSeq" id="WP_095913553.1">
    <property type="nucleotide sequence ID" value="NZ_CAUUPF010000003.1"/>
</dbReference>
<evidence type="ECO:0000259" key="13">
    <source>
        <dbReference type="Pfam" id="PF00593"/>
    </source>
</evidence>
<evidence type="ECO:0000313" key="15">
    <source>
        <dbReference type="EMBL" id="ATA81593.1"/>
    </source>
</evidence>
<feature type="signal peptide" evidence="12">
    <location>
        <begin position="1"/>
        <end position="22"/>
    </location>
</feature>
<keyword evidence="5 12" id="KW-0732">Signal</keyword>
<gene>
    <name evidence="15" type="ORF">CGC53_04145</name>
</gene>
<evidence type="ECO:0000256" key="7">
    <source>
        <dbReference type="ARBA" id="ARBA00023136"/>
    </source>
</evidence>
<evidence type="ECO:0000256" key="3">
    <source>
        <dbReference type="ARBA" id="ARBA00022452"/>
    </source>
</evidence>
<evidence type="ECO:0000256" key="11">
    <source>
        <dbReference type="RuleBase" id="RU003357"/>
    </source>
</evidence>
<sequence length="707" mass="80875">MRRSILHNIAIVSVLLFSVVTAAQPTKTDKVIDLEEVVVSGQIEPQSVKKSVKNVQVITKEQIKGVGATHLGEVLNQYVNLNILPDEGSGKQKISLYGLGANYFKVFVDNVPLVSEDGLGVNTDLSQINVDDIERIEIVEGAMGVTHGANAVTGIMNIITKKKATNKWDITYSLQEETLSREYNFLNKGKHYLNFRAATNLSKRWFASVGMNRNNFNGFWGKYKGKNYLGTDGLRGFERQPYFLYQTNVMTTYQGDSYKLIYRFEYMRDQYNTYDRTAERTYSPRYGDYTFGNDQRDYYSRQNHQLNLSGSLSQLKYNLTASYQYQERATETFRYLIDYHHEINNEKRRNQSMDVFYSSGYLSGALAKKRYQWQVGYEAVRNQGYAIIRDEGSTEKFVDKAIDNYDLYASVEANITKKFSIRPGARYSIQRLFNNQYAYSLGARYLLPANVELRASVGQAYRTPNFQELYVRNVFIGHIFLGNENLVPERSFSTELNAKKVFTFGTDAATQLTSNLAFSHNRIYDKIDNILLELQGGMPHTQYLNVSRFLNNNIITTHRFVWNNLGLTLGGAFVWVSQTDDVSKIKKDDRFLLNINANAGLAYQLQKTNTVLTANYKFVGKSQMWMATADGAALGTLSPYGWVDASLQQSFWKKRIDFVLGCRNVLNVINTTLTQTSLLGITTERNYPIANGRMFYLKLSYNLNIKY</sequence>
<dbReference type="KEGG" id="clk:CGC53_04145"/>
<dbReference type="InterPro" id="IPR000531">
    <property type="entry name" value="Beta-barrel_TonB"/>
</dbReference>
<keyword evidence="7 10" id="KW-0472">Membrane</keyword>
<dbReference type="PANTHER" id="PTHR30069:SF29">
    <property type="entry name" value="HEMOGLOBIN AND HEMOGLOBIN-HAPTOGLOBIN-BINDING PROTEIN 1-RELATED"/>
    <property type="match status" value="1"/>
</dbReference>
<dbReference type="EMBL" id="CP022384">
    <property type="protein sequence ID" value="ATA81593.1"/>
    <property type="molecule type" value="Genomic_DNA"/>
</dbReference>
<dbReference type="InterPro" id="IPR037066">
    <property type="entry name" value="Plug_dom_sf"/>
</dbReference>
<evidence type="ECO:0000256" key="12">
    <source>
        <dbReference type="SAM" id="SignalP"/>
    </source>
</evidence>
<evidence type="ECO:0000256" key="5">
    <source>
        <dbReference type="ARBA" id="ARBA00022729"/>
    </source>
</evidence>
<keyword evidence="6 11" id="KW-0798">TonB box</keyword>
<dbReference type="GO" id="GO:0009279">
    <property type="term" value="C:cell outer membrane"/>
    <property type="evidence" value="ECO:0007669"/>
    <property type="project" value="UniProtKB-SubCell"/>
</dbReference>
<comment type="similarity">
    <text evidence="10 11">Belongs to the TonB-dependent receptor family.</text>
</comment>
<feature type="domain" description="TonB-dependent receptor-like beta-barrel" evidence="13">
    <location>
        <begin position="253"/>
        <end position="665"/>
    </location>
</feature>
<dbReference type="InterPro" id="IPR012910">
    <property type="entry name" value="Plug_dom"/>
</dbReference>
<evidence type="ECO:0000256" key="10">
    <source>
        <dbReference type="PROSITE-ProRule" id="PRU01360"/>
    </source>
</evidence>
<dbReference type="GO" id="GO:0044718">
    <property type="term" value="P:siderophore transmembrane transport"/>
    <property type="evidence" value="ECO:0007669"/>
    <property type="project" value="TreeGrafter"/>
</dbReference>
<keyword evidence="3 10" id="KW-1134">Transmembrane beta strand</keyword>
<dbReference type="Proteomes" id="UP000217276">
    <property type="component" value="Chromosome"/>
</dbReference>
<evidence type="ECO:0000256" key="6">
    <source>
        <dbReference type="ARBA" id="ARBA00023077"/>
    </source>
</evidence>
<feature type="domain" description="TonB-dependent receptor plug" evidence="14">
    <location>
        <begin position="49"/>
        <end position="155"/>
    </location>
</feature>
<dbReference type="PANTHER" id="PTHR30069">
    <property type="entry name" value="TONB-DEPENDENT OUTER MEMBRANE RECEPTOR"/>
    <property type="match status" value="1"/>
</dbReference>
<dbReference type="InterPro" id="IPR039426">
    <property type="entry name" value="TonB-dep_rcpt-like"/>
</dbReference>
<dbReference type="PROSITE" id="PS52016">
    <property type="entry name" value="TONB_DEPENDENT_REC_3"/>
    <property type="match status" value="1"/>
</dbReference>
<comment type="subcellular location">
    <subcellularLocation>
        <location evidence="1 10">Cell outer membrane</location>
        <topology evidence="1 10">Multi-pass membrane protein</topology>
    </subcellularLocation>
</comment>
<evidence type="ECO:0000256" key="1">
    <source>
        <dbReference type="ARBA" id="ARBA00004571"/>
    </source>
</evidence>
<evidence type="ECO:0000256" key="2">
    <source>
        <dbReference type="ARBA" id="ARBA00022448"/>
    </source>
</evidence>
<name>A0A250F8Y9_9FLAO</name>
<dbReference type="InterPro" id="IPR036942">
    <property type="entry name" value="Beta-barrel_TonB_sf"/>
</dbReference>
<evidence type="ECO:0000256" key="4">
    <source>
        <dbReference type="ARBA" id="ARBA00022692"/>
    </source>
</evidence>
<accession>A0A250F8Y9</accession>
<keyword evidence="9 10" id="KW-0998">Cell outer membrane</keyword>
<evidence type="ECO:0000256" key="9">
    <source>
        <dbReference type="ARBA" id="ARBA00023237"/>
    </source>
</evidence>
<keyword evidence="2 10" id="KW-0813">Transport</keyword>
<dbReference type="Pfam" id="PF07715">
    <property type="entry name" value="Plug"/>
    <property type="match status" value="1"/>
</dbReference>
<dbReference type="Gene3D" id="2.40.170.20">
    <property type="entry name" value="TonB-dependent receptor, beta-barrel domain"/>
    <property type="match status" value="1"/>
</dbReference>
<keyword evidence="16" id="KW-1185">Reference proteome</keyword>
<dbReference type="Pfam" id="PF00593">
    <property type="entry name" value="TonB_dep_Rec_b-barrel"/>
    <property type="match status" value="1"/>
</dbReference>
<dbReference type="Gene3D" id="2.170.130.10">
    <property type="entry name" value="TonB-dependent receptor, plug domain"/>
    <property type="match status" value="1"/>
</dbReference>
<proteinExistence type="inferred from homology"/>
<keyword evidence="8 15" id="KW-0675">Receptor</keyword>
<dbReference type="GO" id="GO:0015344">
    <property type="term" value="F:siderophore uptake transmembrane transporter activity"/>
    <property type="evidence" value="ECO:0007669"/>
    <property type="project" value="TreeGrafter"/>
</dbReference>
<evidence type="ECO:0000259" key="14">
    <source>
        <dbReference type="Pfam" id="PF07715"/>
    </source>
</evidence>
<evidence type="ECO:0000256" key="8">
    <source>
        <dbReference type="ARBA" id="ARBA00023170"/>
    </source>
</evidence>
<keyword evidence="4 10" id="KW-0812">Transmembrane</keyword>
<protein>
    <submittedName>
        <fullName evidence="15">TonB-dependent receptor</fullName>
    </submittedName>
</protein>
<dbReference type="AlphaFoldDB" id="A0A250F8Y9"/>
<reference evidence="16" key="1">
    <citation type="submission" date="2017-06" db="EMBL/GenBank/DDBJ databases">
        <title>Capnocytophaga spp. assemblies.</title>
        <authorList>
            <person name="Gulvik C.A."/>
        </authorList>
    </citation>
    <scope>NUCLEOTIDE SEQUENCE [LARGE SCALE GENOMIC DNA]</scope>
    <source>
        <strain evidence="16">H6253</strain>
    </source>
</reference>
<organism evidence="15 16">
    <name type="scientific">Capnocytophaga leadbetteri</name>
    <dbReference type="NCBI Taxonomy" id="327575"/>
    <lineage>
        <taxon>Bacteria</taxon>
        <taxon>Pseudomonadati</taxon>
        <taxon>Bacteroidota</taxon>
        <taxon>Flavobacteriia</taxon>
        <taxon>Flavobacteriales</taxon>
        <taxon>Flavobacteriaceae</taxon>
        <taxon>Capnocytophaga</taxon>
    </lineage>
</organism>
<evidence type="ECO:0000313" key="16">
    <source>
        <dbReference type="Proteomes" id="UP000217276"/>
    </source>
</evidence>